<keyword evidence="5 8" id="KW-1133">Transmembrane helix</keyword>
<feature type="transmembrane region" description="Helical" evidence="8">
    <location>
        <begin position="210"/>
        <end position="229"/>
    </location>
</feature>
<evidence type="ECO:0000256" key="2">
    <source>
        <dbReference type="ARBA" id="ARBA00022475"/>
    </source>
</evidence>
<evidence type="ECO:0000256" key="8">
    <source>
        <dbReference type="SAM" id="Phobius"/>
    </source>
</evidence>
<protein>
    <submittedName>
        <fullName evidence="9">Alpha-1,2-mannosyltransferase</fullName>
    </submittedName>
</protein>
<dbReference type="STRING" id="158898.SAMN04488548_134403"/>
<evidence type="ECO:0000313" key="9">
    <source>
        <dbReference type="EMBL" id="SDU29848.1"/>
    </source>
</evidence>
<keyword evidence="4 8" id="KW-0812">Transmembrane</keyword>
<feature type="transmembrane region" description="Helical" evidence="8">
    <location>
        <begin position="132"/>
        <end position="148"/>
    </location>
</feature>
<feature type="transmembrane region" description="Helical" evidence="8">
    <location>
        <begin position="155"/>
        <end position="174"/>
    </location>
</feature>
<keyword evidence="9" id="KW-0328">Glycosyltransferase</keyword>
<feature type="transmembrane region" description="Helical" evidence="8">
    <location>
        <begin position="180"/>
        <end position="203"/>
    </location>
</feature>
<feature type="transmembrane region" description="Helical" evidence="8">
    <location>
        <begin position="328"/>
        <end position="344"/>
    </location>
</feature>
<dbReference type="GO" id="GO:0016758">
    <property type="term" value="F:hexosyltransferase activity"/>
    <property type="evidence" value="ECO:0007669"/>
    <property type="project" value="InterPro"/>
</dbReference>
<organism evidence="9 10">
    <name type="scientific">Gordonia westfalica</name>
    <dbReference type="NCBI Taxonomy" id="158898"/>
    <lineage>
        <taxon>Bacteria</taxon>
        <taxon>Bacillati</taxon>
        <taxon>Actinomycetota</taxon>
        <taxon>Actinomycetes</taxon>
        <taxon>Mycobacteriales</taxon>
        <taxon>Gordoniaceae</taxon>
        <taxon>Gordonia</taxon>
    </lineage>
</organism>
<feature type="transmembrane region" description="Helical" evidence="8">
    <location>
        <begin position="387"/>
        <end position="407"/>
    </location>
</feature>
<keyword evidence="3 9" id="KW-0808">Transferase</keyword>
<dbReference type="OrthoDB" id="9774600at2"/>
<feature type="transmembrane region" description="Helical" evidence="8">
    <location>
        <begin position="351"/>
        <end position="367"/>
    </location>
</feature>
<evidence type="ECO:0000313" key="10">
    <source>
        <dbReference type="Proteomes" id="UP000183180"/>
    </source>
</evidence>
<name>A0A1H2HE53_9ACTN</name>
<comment type="similarity">
    <text evidence="7">Belongs to the glycosyltransferase 87 family.</text>
</comment>
<feature type="transmembrane region" description="Helical" evidence="8">
    <location>
        <begin position="105"/>
        <end position="126"/>
    </location>
</feature>
<dbReference type="EMBL" id="FNLM01000034">
    <property type="protein sequence ID" value="SDU29848.1"/>
    <property type="molecule type" value="Genomic_DNA"/>
</dbReference>
<feature type="transmembrane region" description="Helical" evidence="8">
    <location>
        <begin position="23"/>
        <end position="40"/>
    </location>
</feature>
<evidence type="ECO:0000256" key="4">
    <source>
        <dbReference type="ARBA" id="ARBA00022692"/>
    </source>
</evidence>
<feature type="transmembrane region" description="Helical" evidence="8">
    <location>
        <begin position="271"/>
        <end position="292"/>
    </location>
</feature>
<proteinExistence type="inferred from homology"/>
<dbReference type="InterPro" id="IPR018584">
    <property type="entry name" value="GT87"/>
</dbReference>
<accession>A0A1H2HE53</accession>
<evidence type="ECO:0000256" key="3">
    <source>
        <dbReference type="ARBA" id="ARBA00022679"/>
    </source>
</evidence>
<dbReference type="RefSeq" id="WP_074848899.1">
    <property type="nucleotide sequence ID" value="NZ_FNLM01000034.1"/>
</dbReference>
<dbReference type="Pfam" id="PF09594">
    <property type="entry name" value="GT87"/>
    <property type="match status" value="1"/>
</dbReference>
<reference evidence="9 10" key="1">
    <citation type="submission" date="2016-10" db="EMBL/GenBank/DDBJ databases">
        <authorList>
            <person name="de Groot N.N."/>
        </authorList>
    </citation>
    <scope>NUCLEOTIDE SEQUENCE [LARGE SCALE GENOMIC DNA]</scope>
    <source>
        <strain evidence="9 10">DSM 44215</strain>
    </source>
</reference>
<keyword evidence="6 8" id="KW-0472">Membrane</keyword>
<sequence>MTVVDIPRLGIDRYLRSAWARRLTLLVFVVSAALAIFVLPNNPPTPYRIDFDVYRMGGRVFLDNGDLYGTLPTLGGGSYLPFTYPPLAAALFSVFTVVPLGLGQGLFTAVTIACLLLVCRIVVAHLTDRPSTDLWWLATAATTVGLWLEPVRDTLNFGQINIVLMTLVIIDALLGRGRWWRGLLVGLAISIKLTPAVFLLLFFLRRDWRALAVSAGSAVAYAGIGYLLAADESVTYWTSTLFDTERIGSPQFANNQSAKGELARLGIESEIVWLGVALVVGLLIAWSAWRLLSASASRNGRDDTLEVAAVLTVAFAWLFCSPVAWDHSWVWIVPLLMVLIALAARPGAPRIWWWLVGTGLVVFAYAPHQHVPQRYDAELSWAWWQHVVGSSYLIWGLTVIVSFGMLAPRLTSASAVGTPSNPAG</sequence>
<evidence type="ECO:0000256" key="7">
    <source>
        <dbReference type="ARBA" id="ARBA00024033"/>
    </source>
</evidence>
<keyword evidence="2" id="KW-1003">Cell membrane</keyword>
<evidence type="ECO:0000256" key="5">
    <source>
        <dbReference type="ARBA" id="ARBA00022989"/>
    </source>
</evidence>
<feature type="transmembrane region" description="Helical" evidence="8">
    <location>
        <begin position="304"/>
        <end position="322"/>
    </location>
</feature>
<evidence type="ECO:0000256" key="6">
    <source>
        <dbReference type="ARBA" id="ARBA00023136"/>
    </source>
</evidence>
<gene>
    <name evidence="9" type="ORF">SAMN04488548_134403</name>
</gene>
<dbReference type="GO" id="GO:0005886">
    <property type="term" value="C:plasma membrane"/>
    <property type="evidence" value="ECO:0007669"/>
    <property type="project" value="UniProtKB-SubCell"/>
</dbReference>
<dbReference type="Proteomes" id="UP000183180">
    <property type="component" value="Unassembled WGS sequence"/>
</dbReference>
<comment type="subcellular location">
    <subcellularLocation>
        <location evidence="1">Cell membrane</location>
        <topology evidence="1">Multi-pass membrane protein</topology>
    </subcellularLocation>
</comment>
<dbReference type="AlphaFoldDB" id="A0A1H2HE53"/>
<evidence type="ECO:0000256" key="1">
    <source>
        <dbReference type="ARBA" id="ARBA00004651"/>
    </source>
</evidence>
<feature type="transmembrane region" description="Helical" evidence="8">
    <location>
        <begin position="79"/>
        <end position="98"/>
    </location>
</feature>